<dbReference type="EMBL" id="JACXIZ010000044">
    <property type="protein sequence ID" value="MBD2847695.1"/>
    <property type="molecule type" value="Genomic_DNA"/>
</dbReference>
<accession>A0A927GU23</accession>
<dbReference type="InterPro" id="IPR008719">
    <property type="entry name" value="N2O_reductase_NosL"/>
</dbReference>
<dbReference type="Pfam" id="PF05573">
    <property type="entry name" value="NosL"/>
    <property type="match status" value="1"/>
</dbReference>
<dbReference type="PANTHER" id="PTHR41247:SF1">
    <property type="entry name" value="HTH-TYPE TRANSCRIPTIONAL REPRESSOR YCNK"/>
    <property type="match status" value="1"/>
</dbReference>
<dbReference type="Gene3D" id="3.30.70.2050">
    <property type="match status" value="1"/>
</dbReference>
<feature type="compositionally biased region" description="Acidic residues" evidence="1">
    <location>
        <begin position="235"/>
        <end position="244"/>
    </location>
</feature>
<feature type="chain" id="PRO_5037656606" evidence="2">
    <location>
        <begin position="33"/>
        <end position="244"/>
    </location>
</feature>
<dbReference type="PANTHER" id="PTHR41247">
    <property type="entry name" value="HTH-TYPE TRANSCRIPTIONAL REPRESSOR YCNK"/>
    <property type="match status" value="1"/>
</dbReference>
<organism evidence="3 4">
    <name type="scientific">Paenibacillus sabuli</name>
    <dbReference type="NCBI Taxonomy" id="2772509"/>
    <lineage>
        <taxon>Bacteria</taxon>
        <taxon>Bacillati</taxon>
        <taxon>Bacillota</taxon>
        <taxon>Bacilli</taxon>
        <taxon>Bacillales</taxon>
        <taxon>Paenibacillaceae</taxon>
        <taxon>Paenibacillus</taxon>
    </lineage>
</organism>
<proteinExistence type="predicted"/>
<sequence>MKNTKNRVKWMSGFGALLLTMVILSACGTAEAYSPEPINEETDRCVICNMAIKDDQYATQIITKDGQSLKFDDLGDMNVWKTENGTATIGAAFVRDYETLQWLDYEKAYYVYDAEIRTPMAFGIVSFESEEKAEAFIAEQGKGKLMTAEELADHSWEVNRDMMDMDGMDMDGMDMDGMEMDGNGEHEEGANMHGEEESEGTGSTDMHMDGADDASTHDHGEEADNADMHSHEAGNAEDDADHAA</sequence>
<dbReference type="Proteomes" id="UP000621560">
    <property type="component" value="Unassembled WGS sequence"/>
</dbReference>
<keyword evidence="2" id="KW-0732">Signal</keyword>
<feature type="signal peptide" evidence="2">
    <location>
        <begin position="1"/>
        <end position="32"/>
    </location>
</feature>
<dbReference type="SUPFAM" id="SSF160387">
    <property type="entry name" value="NosL/MerB-like"/>
    <property type="match status" value="1"/>
</dbReference>
<name>A0A927GU23_9BACL</name>
<evidence type="ECO:0000313" key="4">
    <source>
        <dbReference type="Proteomes" id="UP000621560"/>
    </source>
</evidence>
<feature type="compositionally biased region" description="Basic and acidic residues" evidence="1">
    <location>
        <begin position="206"/>
        <end position="234"/>
    </location>
</feature>
<protein>
    <submittedName>
        <fullName evidence="3">Nitrous oxide reductase accessory protein NosL</fullName>
    </submittedName>
</protein>
<keyword evidence="4" id="KW-1185">Reference proteome</keyword>
<evidence type="ECO:0000256" key="1">
    <source>
        <dbReference type="SAM" id="MobiDB-lite"/>
    </source>
</evidence>
<feature type="compositionally biased region" description="Basic and acidic residues" evidence="1">
    <location>
        <begin position="183"/>
        <end position="195"/>
    </location>
</feature>
<evidence type="ECO:0000313" key="3">
    <source>
        <dbReference type="EMBL" id="MBD2847695.1"/>
    </source>
</evidence>
<evidence type="ECO:0000256" key="2">
    <source>
        <dbReference type="SAM" id="SignalP"/>
    </source>
</evidence>
<dbReference type="PROSITE" id="PS51257">
    <property type="entry name" value="PROKAR_LIPOPROTEIN"/>
    <property type="match status" value="1"/>
</dbReference>
<gene>
    <name evidence="3" type="ORF">IDH44_21090</name>
</gene>
<reference evidence="3" key="1">
    <citation type="submission" date="2020-09" db="EMBL/GenBank/DDBJ databases">
        <title>A novel bacterium of genus Paenibacillus, isolated from South China Sea.</title>
        <authorList>
            <person name="Huang H."/>
            <person name="Mo K."/>
            <person name="Hu Y."/>
        </authorList>
    </citation>
    <scope>NUCLEOTIDE SEQUENCE</scope>
    <source>
        <strain evidence="3">IB182496</strain>
    </source>
</reference>
<dbReference type="AlphaFoldDB" id="A0A927GU23"/>
<comment type="caution">
    <text evidence="3">The sequence shown here is derived from an EMBL/GenBank/DDBJ whole genome shotgun (WGS) entry which is preliminary data.</text>
</comment>
<feature type="region of interest" description="Disordered" evidence="1">
    <location>
        <begin position="176"/>
        <end position="244"/>
    </location>
</feature>
<dbReference type="RefSeq" id="WP_190920802.1">
    <property type="nucleotide sequence ID" value="NZ_JACXIZ010000044.1"/>
</dbReference>